<evidence type="ECO:0000256" key="1">
    <source>
        <dbReference type="SAM" id="Phobius"/>
    </source>
</evidence>
<feature type="transmembrane region" description="Helical" evidence="1">
    <location>
        <begin position="135"/>
        <end position="157"/>
    </location>
</feature>
<dbReference type="AlphaFoldDB" id="A0A9D2B899"/>
<dbReference type="Proteomes" id="UP000886800">
    <property type="component" value="Unassembled WGS sequence"/>
</dbReference>
<gene>
    <name evidence="2" type="ORF">H9736_06620</name>
</gene>
<evidence type="ECO:0000313" key="3">
    <source>
        <dbReference type="Proteomes" id="UP000886800"/>
    </source>
</evidence>
<evidence type="ECO:0000313" key="2">
    <source>
        <dbReference type="EMBL" id="HIX65909.1"/>
    </source>
</evidence>
<feature type="transmembrane region" description="Helical" evidence="1">
    <location>
        <begin position="104"/>
        <end position="123"/>
    </location>
</feature>
<organism evidence="2 3">
    <name type="scientific">Candidatus Anaerotruncus excrementipullorum</name>
    <dbReference type="NCBI Taxonomy" id="2838465"/>
    <lineage>
        <taxon>Bacteria</taxon>
        <taxon>Bacillati</taxon>
        <taxon>Bacillota</taxon>
        <taxon>Clostridia</taxon>
        <taxon>Eubacteriales</taxon>
        <taxon>Oscillospiraceae</taxon>
        <taxon>Anaerotruncus</taxon>
    </lineage>
</organism>
<accession>A0A9D2B899</accession>
<reference evidence="2" key="1">
    <citation type="journal article" date="2021" name="PeerJ">
        <title>Extensive microbial diversity within the chicken gut microbiome revealed by metagenomics and culture.</title>
        <authorList>
            <person name="Gilroy R."/>
            <person name="Ravi A."/>
            <person name="Getino M."/>
            <person name="Pursley I."/>
            <person name="Horton D.L."/>
            <person name="Alikhan N.F."/>
            <person name="Baker D."/>
            <person name="Gharbi K."/>
            <person name="Hall N."/>
            <person name="Watson M."/>
            <person name="Adriaenssens E.M."/>
            <person name="Foster-Nyarko E."/>
            <person name="Jarju S."/>
            <person name="Secka A."/>
            <person name="Antonio M."/>
            <person name="Oren A."/>
            <person name="Chaudhuri R.R."/>
            <person name="La Ragione R."/>
            <person name="Hildebrand F."/>
            <person name="Pallen M.J."/>
        </authorList>
    </citation>
    <scope>NUCLEOTIDE SEQUENCE</scope>
    <source>
        <strain evidence="2">CHK188-5543</strain>
    </source>
</reference>
<protein>
    <submittedName>
        <fullName evidence="2">Uncharacterized protein</fullName>
    </submittedName>
</protein>
<name>A0A9D2B899_9FIRM</name>
<sequence>MRKSTQVAIGGVASSLCLLMMFLTGLIPFSTYCFPAFAGIVLIAVAEENGPRTAVMVYVATSVLSLFIVPDREAVMLFIMLLGYYPTLKPYIERLGRLRGTAVKAALFNGTVIAFYYVMLFVFGVPDLLEGWGDFGRFTVVVALGLVNFTLFTYDFLLTETLRIYRYWFRPKILHKLF</sequence>
<keyword evidence="1" id="KW-1133">Transmembrane helix</keyword>
<proteinExistence type="predicted"/>
<keyword evidence="1" id="KW-0472">Membrane</keyword>
<dbReference type="EMBL" id="DXES01000145">
    <property type="protein sequence ID" value="HIX65909.1"/>
    <property type="molecule type" value="Genomic_DNA"/>
</dbReference>
<comment type="caution">
    <text evidence="2">The sequence shown here is derived from an EMBL/GenBank/DDBJ whole genome shotgun (WGS) entry which is preliminary data.</text>
</comment>
<keyword evidence="1" id="KW-0812">Transmembrane</keyword>
<reference evidence="2" key="2">
    <citation type="submission" date="2021-04" db="EMBL/GenBank/DDBJ databases">
        <authorList>
            <person name="Gilroy R."/>
        </authorList>
    </citation>
    <scope>NUCLEOTIDE SEQUENCE</scope>
    <source>
        <strain evidence="2">CHK188-5543</strain>
    </source>
</reference>
<feature type="transmembrane region" description="Helical" evidence="1">
    <location>
        <begin position="7"/>
        <end position="23"/>
    </location>
</feature>